<feature type="transmembrane region" description="Helical" evidence="2">
    <location>
        <begin position="12"/>
        <end position="35"/>
    </location>
</feature>
<dbReference type="AlphaFoldDB" id="A0A7J8PZA0"/>
<sequence>KRDLCKIGLRGCNYLLHLLACELFLVSICFDYNLYLQTFSVVIIEGDPHPGATVGRMSFRSFNPSIDKLNEEASNVSRLDASGGRTLSSENGSASEATHSKVGTDKHEGNGDLKRKQSDIQSTPSSGKASSKKQSKREKLDWNVLRPPKPNR</sequence>
<dbReference type="InterPro" id="IPR019324">
    <property type="entry name" value="MPP6"/>
</dbReference>
<reference evidence="3 4" key="1">
    <citation type="journal article" date="2019" name="Genome Biol. Evol.">
        <title>Insights into the evolution of the New World diploid cottons (Gossypium, subgenus Houzingenia) based on genome sequencing.</title>
        <authorList>
            <person name="Grover C.E."/>
            <person name="Arick M.A. 2nd"/>
            <person name="Thrash A."/>
            <person name="Conover J.L."/>
            <person name="Sanders W.S."/>
            <person name="Peterson D.G."/>
            <person name="Frelichowski J.E."/>
            <person name="Scheffler J.A."/>
            <person name="Scheffler B.E."/>
            <person name="Wendel J.F."/>
        </authorList>
    </citation>
    <scope>NUCLEOTIDE SEQUENCE [LARGE SCALE GENOMIC DNA]</scope>
    <source>
        <strain evidence="3">8</strain>
        <tissue evidence="3">Leaf</tissue>
    </source>
</reference>
<organism evidence="3 4">
    <name type="scientific">Gossypium raimondii</name>
    <name type="common">Peruvian cotton</name>
    <name type="synonym">Gossypium klotzschianum subsp. raimondii</name>
    <dbReference type="NCBI Taxonomy" id="29730"/>
    <lineage>
        <taxon>Eukaryota</taxon>
        <taxon>Viridiplantae</taxon>
        <taxon>Streptophyta</taxon>
        <taxon>Embryophyta</taxon>
        <taxon>Tracheophyta</taxon>
        <taxon>Spermatophyta</taxon>
        <taxon>Magnoliopsida</taxon>
        <taxon>eudicotyledons</taxon>
        <taxon>Gunneridae</taxon>
        <taxon>Pentapetalae</taxon>
        <taxon>rosids</taxon>
        <taxon>malvids</taxon>
        <taxon>Malvales</taxon>
        <taxon>Malvaceae</taxon>
        <taxon>Malvoideae</taxon>
        <taxon>Gossypium</taxon>
    </lineage>
</organism>
<protein>
    <submittedName>
        <fullName evidence="3">Uncharacterized protein</fullName>
    </submittedName>
</protein>
<feature type="region of interest" description="Disordered" evidence="1">
    <location>
        <begin position="73"/>
        <end position="152"/>
    </location>
</feature>
<dbReference type="PANTHER" id="PTHR13582:SF0">
    <property type="entry name" value="M-PHASE PHOSPHOPROTEIN 6"/>
    <property type="match status" value="1"/>
</dbReference>
<dbReference type="Proteomes" id="UP000593578">
    <property type="component" value="Unassembled WGS sequence"/>
</dbReference>
<proteinExistence type="predicted"/>
<gene>
    <name evidence="3" type="ORF">Gorai_011499</name>
</gene>
<evidence type="ECO:0000313" key="3">
    <source>
        <dbReference type="EMBL" id="MBA0594599.1"/>
    </source>
</evidence>
<evidence type="ECO:0000313" key="4">
    <source>
        <dbReference type="Proteomes" id="UP000593578"/>
    </source>
</evidence>
<comment type="caution">
    <text evidence="3">The sequence shown here is derived from an EMBL/GenBank/DDBJ whole genome shotgun (WGS) entry which is preliminary data.</text>
</comment>
<accession>A0A7J8PZA0</accession>
<evidence type="ECO:0000256" key="1">
    <source>
        <dbReference type="SAM" id="MobiDB-lite"/>
    </source>
</evidence>
<keyword evidence="2" id="KW-0812">Transmembrane</keyword>
<feature type="non-terminal residue" evidence="3">
    <location>
        <position position="1"/>
    </location>
</feature>
<keyword evidence="2" id="KW-1133">Transmembrane helix</keyword>
<dbReference type="EMBL" id="JABEZZ010000009">
    <property type="protein sequence ID" value="MBA0594599.1"/>
    <property type="molecule type" value="Genomic_DNA"/>
</dbReference>
<dbReference type="PANTHER" id="PTHR13582">
    <property type="entry name" value="M-PHASE PHOSPHOPROTEIN 6"/>
    <property type="match status" value="1"/>
</dbReference>
<feature type="compositionally biased region" description="Basic and acidic residues" evidence="1">
    <location>
        <begin position="98"/>
        <end position="118"/>
    </location>
</feature>
<keyword evidence="2" id="KW-0472">Membrane</keyword>
<feature type="compositionally biased region" description="Polar residues" evidence="1">
    <location>
        <begin position="85"/>
        <end position="97"/>
    </location>
</feature>
<evidence type="ECO:0000256" key="2">
    <source>
        <dbReference type="SAM" id="Phobius"/>
    </source>
</evidence>
<dbReference type="GO" id="GO:0000460">
    <property type="term" value="P:maturation of 5.8S rRNA"/>
    <property type="evidence" value="ECO:0007669"/>
    <property type="project" value="TreeGrafter"/>
</dbReference>
<name>A0A7J8PZA0_GOSRA</name>